<reference evidence="2 3" key="1">
    <citation type="submission" date="2020-05" db="EMBL/GenBank/DDBJ databases">
        <authorList>
            <person name="Whitworth D."/>
        </authorList>
    </citation>
    <scope>NUCLEOTIDE SEQUENCE [LARGE SCALE GENOMIC DNA]</scope>
    <source>
        <strain evidence="2 3">AM005</strain>
    </source>
</reference>
<dbReference type="AlphaFoldDB" id="A0A7Y4IR73"/>
<feature type="non-terminal residue" evidence="2">
    <location>
        <position position="1"/>
    </location>
</feature>
<dbReference type="RefSeq" id="WP_171445608.1">
    <property type="nucleotide sequence ID" value="NZ_JABFNS010000292.1"/>
</dbReference>
<feature type="region of interest" description="Disordered" evidence="1">
    <location>
        <begin position="89"/>
        <end position="109"/>
    </location>
</feature>
<protein>
    <submittedName>
        <fullName evidence="2">Transposase</fullName>
    </submittedName>
</protein>
<feature type="compositionally biased region" description="Basic residues" evidence="1">
    <location>
        <begin position="89"/>
        <end position="99"/>
    </location>
</feature>
<comment type="caution">
    <text evidence="2">The sequence shown here is derived from an EMBL/GenBank/DDBJ whole genome shotgun (WGS) entry which is preliminary data.</text>
</comment>
<dbReference type="EMBL" id="JABFNT010000297">
    <property type="protein sequence ID" value="NOJ83947.1"/>
    <property type="molecule type" value="Genomic_DNA"/>
</dbReference>
<organism evidence="2 3">
    <name type="scientific">Myxococcus xanthus</name>
    <dbReference type="NCBI Taxonomy" id="34"/>
    <lineage>
        <taxon>Bacteria</taxon>
        <taxon>Pseudomonadati</taxon>
        <taxon>Myxococcota</taxon>
        <taxon>Myxococcia</taxon>
        <taxon>Myxococcales</taxon>
        <taxon>Cystobacterineae</taxon>
        <taxon>Myxococcaceae</taxon>
        <taxon>Myxococcus</taxon>
    </lineage>
</organism>
<sequence>GEGKSAIARRFMLGYATVRRYIARFEVTGSVCARPHGGGAPRKVDAAGEEVLRRLVCERPDATDEELARVYAVRAGCVINHTTVNRALRRMGLTRKKSPSTRPSETPRP</sequence>
<name>A0A7Y4IR73_MYXXA</name>
<evidence type="ECO:0000256" key="1">
    <source>
        <dbReference type="SAM" id="MobiDB-lite"/>
    </source>
</evidence>
<accession>A0A7Y4IR73</accession>
<dbReference type="Pfam" id="PF13565">
    <property type="entry name" value="HTH_32"/>
    <property type="match status" value="1"/>
</dbReference>
<gene>
    <name evidence="2" type="ORF">HNV28_37540</name>
</gene>
<dbReference type="SUPFAM" id="SSF46689">
    <property type="entry name" value="Homeodomain-like"/>
    <property type="match status" value="1"/>
</dbReference>
<proteinExistence type="predicted"/>
<dbReference type="Proteomes" id="UP000533080">
    <property type="component" value="Unassembled WGS sequence"/>
</dbReference>
<feature type="compositionally biased region" description="Low complexity" evidence="1">
    <location>
        <begin position="100"/>
        <end position="109"/>
    </location>
</feature>
<evidence type="ECO:0000313" key="3">
    <source>
        <dbReference type="Proteomes" id="UP000533080"/>
    </source>
</evidence>
<dbReference type="InterPro" id="IPR009057">
    <property type="entry name" value="Homeodomain-like_sf"/>
</dbReference>
<evidence type="ECO:0000313" key="2">
    <source>
        <dbReference type="EMBL" id="NOJ83947.1"/>
    </source>
</evidence>